<organism evidence="1 2">
    <name type="scientific">Pseudobutyrivibrio ruminis</name>
    <dbReference type="NCBI Taxonomy" id="46206"/>
    <lineage>
        <taxon>Bacteria</taxon>
        <taxon>Bacillati</taxon>
        <taxon>Bacillota</taxon>
        <taxon>Clostridia</taxon>
        <taxon>Lachnospirales</taxon>
        <taxon>Lachnospiraceae</taxon>
        <taxon>Pseudobutyrivibrio</taxon>
    </lineage>
</organism>
<gene>
    <name evidence="1" type="ORF">E7272_09035</name>
</gene>
<dbReference type="EMBL" id="SVER01000021">
    <property type="protein sequence ID" value="MBE5919973.1"/>
    <property type="molecule type" value="Genomic_DNA"/>
</dbReference>
<evidence type="ECO:0000313" key="1">
    <source>
        <dbReference type="EMBL" id="MBE5919973.1"/>
    </source>
</evidence>
<protein>
    <submittedName>
        <fullName evidence="1">Uncharacterized protein</fullName>
    </submittedName>
</protein>
<name>A0A927UD89_9FIRM</name>
<proteinExistence type="predicted"/>
<dbReference type="AlphaFoldDB" id="A0A927UD89"/>
<dbReference type="Proteomes" id="UP000766246">
    <property type="component" value="Unassembled WGS sequence"/>
</dbReference>
<reference evidence="1" key="1">
    <citation type="submission" date="2019-04" db="EMBL/GenBank/DDBJ databases">
        <title>Evolution of Biomass-Degrading Anaerobic Consortia Revealed by Metagenomics.</title>
        <authorList>
            <person name="Peng X."/>
        </authorList>
    </citation>
    <scope>NUCLEOTIDE SEQUENCE</scope>
    <source>
        <strain evidence="1">SIG311</strain>
    </source>
</reference>
<accession>A0A927UD89</accession>
<comment type="caution">
    <text evidence="1">The sequence shown here is derived from an EMBL/GenBank/DDBJ whole genome shotgun (WGS) entry which is preliminary data.</text>
</comment>
<sequence length="113" mass="12791">MTGENNKTKLEVDEIKEKLKGIPSVTINGEYYGYLYSCKECQNEILIKTNDGRYGNLGPFYCPVCSAHYYATIDDNNPEPSLYVASYGEQPASLLDCEGRKRSEEIPLLYKAF</sequence>
<evidence type="ECO:0000313" key="2">
    <source>
        <dbReference type="Proteomes" id="UP000766246"/>
    </source>
</evidence>